<dbReference type="Gene3D" id="3.40.50.300">
    <property type="entry name" value="P-loop containing nucleotide triphosphate hydrolases"/>
    <property type="match status" value="1"/>
</dbReference>
<proteinExistence type="inferred from homology"/>
<comment type="similarity">
    <text evidence="1">Belongs to the SMC family. SbcC subfamily.</text>
</comment>
<dbReference type="SUPFAM" id="SSF52540">
    <property type="entry name" value="P-loop containing nucleoside triphosphate hydrolases"/>
    <property type="match status" value="1"/>
</dbReference>
<sequence>MEPTVWGMYIEAIDLKDLSVAYGIAQAERDGMLKRQNSSVDLEKERQRCAEELHSAAGSWKRTLEEYEPIYRMAQLANGGSDSPAERKLTLITYAVTERFRDVLMRANEILKDIQGGVYELRLGEHEGRGGTKTGLPIDIFDRRNEQLRPPSSLSGGETFFVSLALALALADIIQAENGGLSMETLFIDEGFGTLSDDYLDDVMGILRDIAKTRDVGIISHVGQLKDQIHERISVTRVHPDAESRLAVIV</sequence>
<accession>A0A087CY02</accession>
<gene>
    <name evidence="4" type="ORF">BSAE_1789</name>
</gene>
<name>A0A087CY02_9BIFI</name>
<keyword evidence="4" id="KW-0378">Hydrolase</keyword>
<dbReference type="PANTHER" id="PTHR32114:SF2">
    <property type="entry name" value="ABC TRANSPORTER ABCH.3"/>
    <property type="match status" value="1"/>
</dbReference>
<dbReference type="PANTHER" id="PTHR32114">
    <property type="entry name" value="ABC TRANSPORTER ABCH.3"/>
    <property type="match status" value="1"/>
</dbReference>
<comment type="caution">
    <text evidence="4">The sequence shown here is derived from an EMBL/GenBank/DDBJ whole genome shotgun (WGS) entry which is preliminary data.</text>
</comment>
<evidence type="ECO:0000313" key="4">
    <source>
        <dbReference type="EMBL" id="KFI88152.1"/>
    </source>
</evidence>
<dbReference type="EMBL" id="JGZM01000003">
    <property type="protein sequence ID" value="KFI88152.1"/>
    <property type="molecule type" value="Genomic_DNA"/>
</dbReference>
<keyword evidence="4" id="KW-0540">Nuclease</keyword>
<evidence type="ECO:0000256" key="1">
    <source>
        <dbReference type="ARBA" id="ARBA00006930"/>
    </source>
</evidence>
<protein>
    <recommendedName>
        <fullName evidence="3">Nuclease SbcCD subunit C</fullName>
    </recommendedName>
</protein>
<dbReference type="GO" id="GO:0004527">
    <property type="term" value="F:exonuclease activity"/>
    <property type="evidence" value="ECO:0007669"/>
    <property type="project" value="UniProtKB-KW"/>
</dbReference>
<dbReference type="Pfam" id="PF13558">
    <property type="entry name" value="SbcC_Walker_B"/>
    <property type="match status" value="1"/>
</dbReference>
<evidence type="ECO:0000256" key="2">
    <source>
        <dbReference type="ARBA" id="ARBA00011322"/>
    </source>
</evidence>
<evidence type="ECO:0000313" key="5">
    <source>
        <dbReference type="Proteomes" id="UP000029040"/>
    </source>
</evidence>
<comment type="subunit">
    <text evidence="2">Heterodimer of SbcC and SbcD.</text>
</comment>
<keyword evidence="4" id="KW-0269">Exonuclease</keyword>
<dbReference type="Proteomes" id="UP000029040">
    <property type="component" value="Unassembled WGS sequence"/>
</dbReference>
<dbReference type="InterPro" id="IPR027417">
    <property type="entry name" value="P-loop_NTPase"/>
</dbReference>
<evidence type="ECO:0000256" key="3">
    <source>
        <dbReference type="ARBA" id="ARBA00013368"/>
    </source>
</evidence>
<dbReference type="AlphaFoldDB" id="A0A087CY02"/>
<organism evidence="4 5">
    <name type="scientific">Bifidobacterium pullorum subsp. saeculare DSM 6531 = LMG 14934</name>
    <dbReference type="NCBI Taxonomy" id="1437611"/>
    <lineage>
        <taxon>Bacteria</taxon>
        <taxon>Bacillati</taxon>
        <taxon>Actinomycetota</taxon>
        <taxon>Actinomycetes</taxon>
        <taxon>Bifidobacteriales</taxon>
        <taxon>Bifidobacteriaceae</taxon>
        <taxon>Bifidobacterium</taxon>
    </lineage>
</organism>
<reference evidence="4 5" key="1">
    <citation type="submission" date="2014-03" db="EMBL/GenBank/DDBJ databases">
        <title>Genomics of Bifidobacteria.</title>
        <authorList>
            <person name="Ventura M."/>
            <person name="Milani C."/>
            <person name="Lugli G.A."/>
        </authorList>
    </citation>
    <scope>NUCLEOTIDE SEQUENCE [LARGE SCALE GENOMIC DNA]</scope>
    <source>
        <strain evidence="4 5">LMG 14934</strain>
    </source>
</reference>